<name>G2R1P4_THETT</name>
<dbReference type="InterPro" id="IPR044926">
    <property type="entry name" value="RGS_subdomain_2"/>
</dbReference>
<feature type="region of interest" description="Disordered" evidence="4">
    <location>
        <begin position="1"/>
        <end position="54"/>
    </location>
</feature>
<dbReference type="PANTHER" id="PTHR47429">
    <property type="entry name" value="PROTEIN TWIN LOV 1"/>
    <property type="match status" value="1"/>
</dbReference>
<feature type="non-terminal residue" evidence="7">
    <location>
        <position position="1"/>
    </location>
</feature>
<protein>
    <recommendedName>
        <fullName evidence="9">RGS domain-containing protein</fullName>
    </recommendedName>
</protein>
<organism evidence="7 8">
    <name type="scientific">Thermothielavioides terrestris (strain ATCC 38088 / NRRL 8126)</name>
    <name type="common">Thielavia terrestris</name>
    <dbReference type="NCBI Taxonomy" id="578455"/>
    <lineage>
        <taxon>Eukaryota</taxon>
        <taxon>Fungi</taxon>
        <taxon>Dikarya</taxon>
        <taxon>Ascomycota</taxon>
        <taxon>Pezizomycotina</taxon>
        <taxon>Sordariomycetes</taxon>
        <taxon>Sordariomycetidae</taxon>
        <taxon>Sordariales</taxon>
        <taxon>Chaetomiaceae</taxon>
        <taxon>Thermothielavioides</taxon>
        <taxon>Thermothielavioides terrestris</taxon>
    </lineage>
</organism>
<dbReference type="AlphaFoldDB" id="G2R1P4"/>
<evidence type="ECO:0000256" key="3">
    <source>
        <dbReference type="ARBA" id="ARBA00022991"/>
    </source>
</evidence>
<feature type="compositionally biased region" description="Low complexity" evidence="4">
    <location>
        <begin position="463"/>
        <end position="481"/>
    </location>
</feature>
<dbReference type="HOGENOM" id="CLU_016398_0_0_1"/>
<feature type="compositionally biased region" description="Basic and acidic residues" evidence="4">
    <location>
        <begin position="689"/>
        <end position="701"/>
    </location>
</feature>
<evidence type="ECO:0000259" key="6">
    <source>
        <dbReference type="Pfam" id="PF13426"/>
    </source>
</evidence>
<keyword evidence="2" id="KW-0288">FMN</keyword>
<evidence type="ECO:0008006" key="9">
    <source>
        <dbReference type="Google" id="ProtNLM"/>
    </source>
</evidence>
<gene>
    <name evidence="7" type="ORF">THITE_2034824</name>
</gene>
<feature type="domain" description="RGS" evidence="5">
    <location>
        <begin position="148"/>
        <end position="247"/>
    </location>
</feature>
<dbReference type="InterPro" id="IPR000014">
    <property type="entry name" value="PAS"/>
</dbReference>
<feature type="compositionally biased region" description="Basic and acidic residues" evidence="4">
    <location>
        <begin position="421"/>
        <end position="437"/>
    </location>
</feature>
<dbReference type="Gene3D" id="3.30.450.20">
    <property type="entry name" value="PAS domain"/>
    <property type="match status" value="1"/>
</dbReference>
<dbReference type="GeneID" id="11515180"/>
<dbReference type="EMBL" id="CP003010">
    <property type="protein sequence ID" value="AEO66586.1"/>
    <property type="molecule type" value="Genomic_DNA"/>
</dbReference>
<feature type="compositionally biased region" description="Pro residues" evidence="4">
    <location>
        <begin position="549"/>
        <end position="559"/>
    </location>
</feature>
<evidence type="ECO:0000256" key="2">
    <source>
        <dbReference type="ARBA" id="ARBA00022643"/>
    </source>
</evidence>
<reference evidence="7 8" key="1">
    <citation type="journal article" date="2011" name="Nat. Biotechnol.">
        <title>Comparative genomic analysis of the thermophilic biomass-degrading fungi Myceliophthora thermophila and Thielavia terrestris.</title>
        <authorList>
            <person name="Berka R.M."/>
            <person name="Grigoriev I.V."/>
            <person name="Otillar R."/>
            <person name="Salamov A."/>
            <person name="Grimwood J."/>
            <person name="Reid I."/>
            <person name="Ishmael N."/>
            <person name="John T."/>
            <person name="Darmond C."/>
            <person name="Moisan M.-C."/>
            <person name="Henrissat B."/>
            <person name="Coutinho P.M."/>
            <person name="Lombard V."/>
            <person name="Natvig D.O."/>
            <person name="Lindquist E."/>
            <person name="Schmutz J."/>
            <person name="Lucas S."/>
            <person name="Harris P."/>
            <person name="Powlowski J."/>
            <person name="Bellemare A."/>
            <person name="Taylor D."/>
            <person name="Butler G."/>
            <person name="de Vries R.P."/>
            <person name="Allijn I.E."/>
            <person name="van den Brink J."/>
            <person name="Ushinsky S."/>
            <person name="Storms R."/>
            <person name="Powell A.J."/>
            <person name="Paulsen I.T."/>
            <person name="Elbourne L.D.H."/>
            <person name="Baker S.E."/>
            <person name="Magnuson J."/>
            <person name="LaBoissiere S."/>
            <person name="Clutterbuck A.J."/>
            <person name="Martinez D."/>
            <person name="Wogulis M."/>
            <person name="de Leon A.L."/>
            <person name="Rey M.W."/>
            <person name="Tsang A."/>
        </authorList>
    </citation>
    <scope>NUCLEOTIDE SEQUENCE [LARGE SCALE GENOMIC DNA]</scope>
    <source>
        <strain evidence="8">ATCC 38088 / NRRL 8126</strain>
    </source>
</reference>
<dbReference type="SUPFAM" id="SSF48097">
    <property type="entry name" value="Regulator of G-protein signaling, RGS"/>
    <property type="match status" value="1"/>
</dbReference>
<feature type="region of interest" description="Disordered" evidence="4">
    <location>
        <begin position="405"/>
        <end position="511"/>
    </location>
</feature>
<keyword evidence="8" id="KW-1185">Reference proteome</keyword>
<dbReference type="InterPro" id="IPR016137">
    <property type="entry name" value="RGS"/>
</dbReference>
<evidence type="ECO:0000256" key="4">
    <source>
        <dbReference type="SAM" id="MobiDB-lite"/>
    </source>
</evidence>
<dbReference type="Proteomes" id="UP000008181">
    <property type="component" value="Chromosome 2"/>
</dbReference>
<dbReference type="Pfam" id="PF13426">
    <property type="entry name" value="PAS_9"/>
    <property type="match status" value="1"/>
</dbReference>
<evidence type="ECO:0000313" key="7">
    <source>
        <dbReference type="EMBL" id="AEO66586.1"/>
    </source>
</evidence>
<feature type="compositionally biased region" description="Gly residues" evidence="4">
    <location>
        <begin position="665"/>
        <end position="688"/>
    </location>
</feature>
<sequence length="757" mass="81068">PMRSDTADSLPTLRDDLSEFDSNSSNAVQESPHRVERQWSNPFVTALSPPPPGSHFRLRSHSGLALHTNQSAFRRYTSYNADGSIPTRPGPAIAVSCDDCSSEEDFPLAPKPSTKLKGFESHGTVLPDFFERPLIKLAFSSRETVPRLRKFAETRHGGTDIDFLLKVEEYYRNLEHTISTMCCISRNFTGTTATSPLGLPPNVASALRAGTKYCARTALPALDKVYQEAKSAVEERLSESLYPEFVKYQLSQCLKASLSSTRRAGGEFKSPYHGLGDAFCLSDPLLPDNPIIHASDGLLAMSGFRRKELVGKNGRVLQGVATDPDAARRLSQAIASGAEVTELILNYRPDGTPFWNLLFVCPLMERGSVRYFLGAQVNVSDNMGPEYEDILRVLNFGPPVEELRPVRSPASPASPNWPLRRSSDNAELERPHDDHHHSSPPPPVGKGASRRQRFINRFRRKSGSSPRASSRSRPSTSSEPLTEPDPPSSPPPPGRPGPFPLTPRHDQPGRQQLLDEHSTPYAHFLVMRFHPAPSPSPSSSTTTRSPAAGPAPPPPPPSSWPSSSPSSSPTDAPALRVAFCSRFALSLLGLRQPPPHEAAAAAPAAAHAAALLGRDVFAVLTGPLLGCPAGVLGRAVRREVLGKVARGESVMVDLLGPCSGEGQDKAGGGGVGGGAGGDGNGRGNGNGNGEKEGEGRPRRSETLDRGAEFFSHVFGGHGGGAGVHGKMRRWVSSWVPLKDGDGKVGWVVLVLTPAAEG</sequence>
<dbReference type="OrthoDB" id="447251at2759"/>
<dbReference type="KEGG" id="ttt:THITE_2034824"/>
<dbReference type="eggNOG" id="KOG0498">
    <property type="taxonomic scope" value="Eukaryota"/>
</dbReference>
<dbReference type="SUPFAM" id="SSF55785">
    <property type="entry name" value="PYP-like sensor domain (PAS domain)"/>
    <property type="match status" value="1"/>
</dbReference>
<evidence type="ECO:0000259" key="5">
    <source>
        <dbReference type="Pfam" id="PF00615"/>
    </source>
</evidence>
<accession>G2R1P4</accession>
<feature type="region of interest" description="Disordered" evidence="4">
    <location>
        <begin position="529"/>
        <end position="571"/>
    </location>
</feature>
<evidence type="ECO:0000256" key="1">
    <source>
        <dbReference type="ARBA" id="ARBA00022630"/>
    </source>
</evidence>
<dbReference type="Gene3D" id="1.10.167.10">
    <property type="entry name" value="Regulator of G-protein Signalling 4, domain 2"/>
    <property type="match status" value="1"/>
</dbReference>
<dbReference type="RefSeq" id="XP_003652922.1">
    <property type="nucleotide sequence ID" value="XM_003652874.1"/>
</dbReference>
<dbReference type="PANTHER" id="PTHR47429:SF2">
    <property type="entry name" value="PROTEIN TWIN LOV 1"/>
    <property type="match status" value="1"/>
</dbReference>
<dbReference type="STRING" id="578455.G2R1P4"/>
<dbReference type="Pfam" id="PF00615">
    <property type="entry name" value="RGS"/>
    <property type="match status" value="1"/>
</dbReference>
<dbReference type="InterPro" id="IPR036305">
    <property type="entry name" value="RGS_sf"/>
</dbReference>
<keyword evidence="1" id="KW-0285">Flavoprotein</keyword>
<feature type="compositionally biased region" description="Pro residues" evidence="4">
    <location>
        <begin position="483"/>
        <end position="501"/>
    </location>
</feature>
<feature type="region of interest" description="Disordered" evidence="4">
    <location>
        <begin position="663"/>
        <end position="701"/>
    </location>
</feature>
<dbReference type="GO" id="GO:0005634">
    <property type="term" value="C:nucleus"/>
    <property type="evidence" value="ECO:0007669"/>
    <property type="project" value="TreeGrafter"/>
</dbReference>
<feature type="compositionally biased region" description="Polar residues" evidence="4">
    <location>
        <begin position="20"/>
        <end position="29"/>
    </location>
</feature>
<keyword evidence="3" id="KW-0157">Chromophore</keyword>
<feature type="domain" description="PAS" evidence="6">
    <location>
        <begin position="278"/>
        <end position="381"/>
    </location>
</feature>
<feature type="non-terminal residue" evidence="7">
    <location>
        <position position="757"/>
    </location>
</feature>
<feature type="compositionally biased region" description="Basic residues" evidence="4">
    <location>
        <begin position="448"/>
        <end position="462"/>
    </location>
</feature>
<feature type="compositionally biased region" description="Low complexity" evidence="4">
    <location>
        <begin position="537"/>
        <end position="548"/>
    </location>
</feature>
<evidence type="ECO:0000313" key="8">
    <source>
        <dbReference type="Proteomes" id="UP000008181"/>
    </source>
</evidence>
<proteinExistence type="predicted"/>
<feature type="compositionally biased region" description="Low complexity" evidence="4">
    <location>
        <begin position="560"/>
        <end position="571"/>
    </location>
</feature>
<dbReference type="InterPro" id="IPR035965">
    <property type="entry name" value="PAS-like_dom_sf"/>
</dbReference>